<evidence type="ECO:0000256" key="1">
    <source>
        <dbReference type="ARBA" id="ARBA00000085"/>
    </source>
</evidence>
<gene>
    <name evidence="13" type="ORF">ACFQE5_21360</name>
</gene>
<dbReference type="CDD" id="cd00130">
    <property type="entry name" value="PAS"/>
    <property type="match status" value="2"/>
</dbReference>
<dbReference type="InterPro" id="IPR003594">
    <property type="entry name" value="HATPase_dom"/>
</dbReference>
<evidence type="ECO:0000256" key="7">
    <source>
        <dbReference type="ARBA" id="ARBA00023012"/>
    </source>
</evidence>
<keyword evidence="14" id="KW-1185">Reference proteome</keyword>
<protein>
    <recommendedName>
        <fullName evidence="3">histidine kinase</fullName>
        <ecNumber evidence="3">2.7.13.3</ecNumber>
    </recommendedName>
</protein>
<evidence type="ECO:0000259" key="11">
    <source>
        <dbReference type="PROSITE" id="PS50110"/>
    </source>
</evidence>
<dbReference type="NCBIfam" id="TIGR00229">
    <property type="entry name" value="sensory_box"/>
    <property type="match status" value="1"/>
</dbReference>
<feature type="coiled-coil region" evidence="9">
    <location>
        <begin position="249"/>
        <end position="283"/>
    </location>
</feature>
<reference evidence="14" key="1">
    <citation type="journal article" date="2019" name="Int. J. Syst. Evol. Microbiol.">
        <title>The Global Catalogue of Microorganisms (GCM) 10K type strain sequencing project: providing services to taxonomists for standard genome sequencing and annotation.</title>
        <authorList>
            <consortium name="The Broad Institute Genomics Platform"/>
            <consortium name="The Broad Institute Genome Sequencing Center for Infectious Disease"/>
            <person name="Wu L."/>
            <person name="Ma J."/>
        </authorList>
    </citation>
    <scope>NUCLEOTIDE SEQUENCE [LARGE SCALE GENOMIC DNA]</scope>
    <source>
        <strain evidence="14">CCM 8391</strain>
    </source>
</reference>
<dbReference type="InterPro" id="IPR011006">
    <property type="entry name" value="CheY-like_superfamily"/>
</dbReference>
<evidence type="ECO:0000256" key="8">
    <source>
        <dbReference type="PROSITE-ProRule" id="PRU00169"/>
    </source>
</evidence>
<comment type="subcellular location">
    <subcellularLocation>
        <location evidence="2">Cell membrane</location>
    </subcellularLocation>
</comment>
<dbReference type="CDD" id="cd00082">
    <property type="entry name" value="HisKA"/>
    <property type="match status" value="1"/>
</dbReference>
<dbReference type="PANTHER" id="PTHR43047:SF72">
    <property type="entry name" value="OSMOSENSING HISTIDINE PROTEIN KINASE SLN1"/>
    <property type="match status" value="1"/>
</dbReference>
<dbReference type="SMART" id="SM00387">
    <property type="entry name" value="HATPase_c"/>
    <property type="match status" value="1"/>
</dbReference>
<feature type="domain" description="Histidine kinase" evidence="10">
    <location>
        <begin position="283"/>
        <end position="501"/>
    </location>
</feature>
<feature type="domain" description="PAS" evidence="12">
    <location>
        <begin position="143"/>
        <end position="212"/>
    </location>
</feature>
<dbReference type="Proteomes" id="UP001596302">
    <property type="component" value="Unassembled WGS sequence"/>
</dbReference>
<dbReference type="PROSITE" id="PS50112">
    <property type="entry name" value="PAS"/>
    <property type="match status" value="1"/>
</dbReference>
<name>A0ABW1J893_9PSEU</name>
<dbReference type="EC" id="2.7.13.3" evidence="3"/>
<evidence type="ECO:0000256" key="5">
    <source>
        <dbReference type="ARBA" id="ARBA00022679"/>
    </source>
</evidence>
<feature type="modified residue" description="4-aspartylphosphate" evidence="8">
    <location>
        <position position="578"/>
    </location>
</feature>
<dbReference type="PANTHER" id="PTHR43047">
    <property type="entry name" value="TWO-COMPONENT HISTIDINE PROTEIN KINASE"/>
    <property type="match status" value="1"/>
</dbReference>
<dbReference type="Pfam" id="PF08448">
    <property type="entry name" value="PAS_4"/>
    <property type="match status" value="1"/>
</dbReference>
<dbReference type="SUPFAM" id="SSF55785">
    <property type="entry name" value="PYP-like sensor domain (PAS domain)"/>
    <property type="match status" value="2"/>
</dbReference>
<dbReference type="InterPro" id="IPR036890">
    <property type="entry name" value="HATPase_C_sf"/>
</dbReference>
<dbReference type="InterPro" id="IPR005467">
    <property type="entry name" value="His_kinase_dom"/>
</dbReference>
<dbReference type="EMBL" id="JBHSQW010000044">
    <property type="protein sequence ID" value="MFC5996759.1"/>
    <property type="molecule type" value="Genomic_DNA"/>
</dbReference>
<evidence type="ECO:0000259" key="12">
    <source>
        <dbReference type="PROSITE" id="PS50112"/>
    </source>
</evidence>
<dbReference type="InterPro" id="IPR003661">
    <property type="entry name" value="HisK_dim/P_dom"/>
</dbReference>
<dbReference type="Pfam" id="PF02518">
    <property type="entry name" value="HATPase_c"/>
    <property type="match status" value="1"/>
</dbReference>
<dbReference type="Gene3D" id="3.40.50.2300">
    <property type="match status" value="1"/>
</dbReference>
<comment type="catalytic activity">
    <reaction evidence="1">
        <text>ATP + protein L-histidine = ADP + protein N-phospho-L-histidine.</text>
        <dbReference type="EC" id="2.7.13.3"/>
    </reaction>
</comment>
<dbReference type="PROSITE" id="PS50110">
    <property type="entry name" value="RESPONSE_REGULATORY"/>
    <property type="match status" value="1"/>
</dbReference>
<dbReference type="InterPro" id="IPR001789">
    <property type="entry name" value="Sig_transdc_resp-reg_receiver"/>
</dbReference>
<evidence type="ECO:0000256" key="3">
    <source>
        <dbReference type="ARBA" id="ARBA00012438"/>
    </source>
</evidence>
<dbReference type="PROSITE" id="PS50109">
    <property type="entry name" value="HIS_KIN"/>
    <property type="match status" value="1"/>
</dbReference>
<dbReference type="InterPro" id="IPR036097">
    <property type="entry name" value="HisK_dim/P_sf"/>
</dbReference>
<dbReference type="InterPro" id="IPR035965">
    <property type="entry name" value="PAS-like_dom_sf"/>
</dbReference>
<dbReference type="InterPro" id="IPR000014">
    <property type="entry name" value="PAS"/>
</dbReference>
<accession>A0ABW1J893</accession>
<proteinExistence type="predicted"/>
<dbReference type="SUPFAM" id="SSF52172">
    <property type="entry name" value="CheY-like"/>
    <property type="match status" value="1"/>
</dbReference>
<keyword evidence="9" id="KW-0175">Coiled coil</keyword>
<dbReference type="SUPFAM" id="SSF55874">
    <property type="entry name" value="ATPase domain of HSP90 chaperone/DNA topoisomerase II/histidine kinase"/>
    <property type="match status" value="1"/>
</dbReference>
<evidence type="ECO:0000256" key="2">
    <source>
        <dbReference type="ARBA" id="ARBA00004236"/>
    </source>
</evidence>
<keyword evidence="6" id="KW-0418">Kinase</keyword>
<keyword evidence="5" id="KW-0808">Transferase</keyword>
<keyword evidence="4 8" id="KW-0597">Phosphoprotein</keyword>
<evidence type="ECO:0000256" key="9">
    <source>
        <dbReference type="SAM" id="Coils"/>
    </source>
</evidence>
<keyword evidence="7" id="KW-0902">Two-component regulatory system</keyword>
<feature type="domain" description="Response regulatory" evidence="11">
    <location>
        <begin position="528"/>
        <end position="645"/>
    </location>
</feature>
<dbReference type="InterPro" id="IPR004358">
    <property type="entry name" value="Sig_transdc_His_kin-like_C"/>
</dbReference>
<dbReference type="InterPro" id="IPR013656">
    <property type="entry name" value="PAS_4"/>
</dbReference>
<evidence type="ECO:0000256" key="6">
    <source>
        <dbReference type="ARBA" id="ARBA00022777"/>
    </source>
</evidence>
<dbReference type="Gene3D" id="1.10.287.130">
    <property type="match status" value="1"/>
</dbReference>
<dbReference type="SMART" id="SM00448">
    <property type="entry name" value="REC"/>
    <property type="match status" value="1"/>
</dbReference>
<dbReference type="Gene3D" id="3.30.450.20">
    <property type="entry name" value="PAS domain"/>
    <property type="match status" value="2"/>
</dbReference>
<dbReference type="Pfam" id="PF00512">
    <property type="entry name" value="HisKA"/>
    <property type="match status" value="1"/>
</dbReference>
<dbReference type="Gene3D" id="3.30.565.10">
    <property type="entry name" value="Histidine kinase-like ATPase, C-terminal domain"/>
    <property type="match status" value="1"/>
</dbReference>
<dbReference type="PRINTS" id="PR00344">
    <property type="entry name" value="BCTRLSENSOR"/>
</dbReference>
<evidence type="ECO:0000313" key="13">
    <source>
        <dbReference type="EMBL" id="MFC5996759.1"/>
    </source>
</evidence>
<organism evidence="13 14">
    <name type="scientific">Pseudonocardia hispaniensis</name>
    <dbReference type="NCBI Taxonomy" id="904933"/>
    <lineage>
        <taxon>Bacteria</taxon>
        <taxon>Bacillati</taxon>
        <taxon>Actinomycetota</taxon>
        <taxon>Actinomycetes</taxon>
        <taxon>Pseudonocardiales</taxon>
        <taxon>Pseudonocardiaceae</taxon>
        <taxon>Pseudonocardia</taxon>
    </lineage>
</organism>
<dbReference type="SUPFAM" id="SSF47384">
    <property type="entry name" value="Homodimeric domain of signal transducing histidine kinase"/>
    <property type="match status" value="1"/>
</dbReference>
<comment type="caution">
    <text evidence="13">The sequence shown here is derived from an EMBL/GenBank/DDBJ whole genome shotgun (WGS) entry which is preliminary data.</text>
</comment>
<dbReference type="Pfam" id="PF13426">
    <property type="entry name" value="PAS_9"/>
    <property type="match status" value="1"/>
</dbReference>
<dbReference type="Pfam" id="PF00072">
    <property type="entry name" value="Response_reg"/>
    <property type="match status" value="1"/>
</dbReference>
<sequence>MTESDVVPTSPGTAEDRRAVGFWSAPCALVLISIDAAGRGWITDVNAACCELLDAPAARLVGRPFDELVDLPPGSAAVLATVASSGQPATVVARCTGSGGRRVRVELRAGVASGDGSAPYDVVIALEDRTDRMLAGDGPLPHSVRVLQDIVENSPALIYVKDLDGRFVYINEYFGSQFGVPPDGVVGKSDYFVFPPDIARAFSANDKLVRDTRRAHEFEEPAPGPHGAYRTVKFPLFDESGQLVAVAGISTEITDLKRAEAAARDARDEAERASRAKSELLSRMSHELRTPLNSILGFGQLLQLQPLGDDVRESVDRIISAASHLLALITDVLEQSRIEAGHLVLSPEPVHAVEPLMEAIELLRPLAGKCGVELSCDLHGGLYEFVVADYQRLKQILLNVLGNGIKYNREDGAVTVSFRRADDGLLRYLITDTGPGLDDADLDELFLPFERLAAAGSDTEGTGLGLALSKSLAEAMGGRIGVLRGTEGPGCTFYLDLPATDAPRDAHSVVFGGRGSPTFTVPSFAPTRILYIENDEANEELVRRVFALCPEVTLRIARTGSAGLSDAARDRPDVILLDLHLPDTPGEAVLVSLRADPRTRDVPVAVLSADATSAQIDRLTAMGVADYITKPVDVADLLRRVHALREPVDDHDTRKTGR</sequence>
<evidence type="ECO:0000313" key="14">
    <source>
        <dbReference type="Proteomes" id="UP001596302"/>
    </source>
</evidence>
<evidence type="ECO:0000259" key="10">
    <source>
        <dbReference type="PROSITE" id="PS50109"/>
    </source>
</evidence>
<dbReference type="RefSeq" id="WP_379587578.1">
    <property type="nucleotide sequence ID" value="NZ_JBHSQW010000044.1"/>
</dbReference>
<dbReference type="SMART" id="SM00091">
    <property type="entry name" value="PAS"/>
    <property type="match status" value="2"/>
</dbReference>
<dbReference type="SMART" id="SM00388">
    <property type="entry name" value="HisKA"/>
    <property type="match status" value="1"/>
</dbReference>
<evidence type="ECO:0000256" key="4">
    <source>
        <dbReference type="ARBA" id="ARBA00022553"/>
    </source>
</evidence>